<evidence type="ECO:0000256" key="2">
    <source>
        <dbReference type="ARBA" id="ARBA00006683"/>
    </source>
</evidence>
<sequence>MRDINSSIQDTWFILKSKKWLILMTMILIGAIAYSLSRYVIPPTYEASTQILVVPKQNGTEALDSNQIQSSQGLINTYRIIMKSPIILNEVRENIPNAPEKLEEQIVIESEENSQVITVRATAGSGEMAASIANELGLVFSNEIPSLMKVDNTQILSPSSVPVEPVEPNIPRNTAIGILLGFIFSSAFVLIRHLFNKQIRTEAEAEAILGIPVIASIPLFERQSFKSDKHNPHSSNQGKEGEKYVPKTQRKLS</sequence>
<keyword evidence="11" id="KW-1185">Reference proteome</keyword>
<dbReference type="InterPro" id="IPR050445">
    <property type="entry name" value="Bact_polysacc_biosynth/exp"/>
</dbReference>
<organism evidence="10 11">
    <name type="scientific">Exiguobacterium marinum</name>
    <dbReference type="NCBI Taxonomy" id="273528"/>
    <lineage>
        <taxon>Bacteria</taxon>
        <taxon>Bacillati</taxon>
        <taxon>Bacillota</taxon>
        <taxon>Bacilli</taxon>
        <taxon>Bacillales</taxon>
        <taxon>Bacillales Family XII. Incertae Sedis</taxon>
        <taxon>Exiguobacterium</taxon>
    </lineage>
</organism>
<keyword evidence="5 8" id="KW-1133">Transmembrane helix</keyword>
<comment type="similarity">
    <text evidence="2">Belongs to the CpsC/CapA family.</text>
</comment>
<accession>A0ABY7X0G9</accession>
<evidence type="ECO:0000256" key="4">
    <source>
        <dbReference type="ARBA" id="ARBA00022692"/>
    </source>
</evidence>
<evidence type="ECO:0000256" key="3">
    <source>
        <dbReference type="ARBA" id="ARBA00022475"/>
    </source>
</evidence>
<evidence type="ECO:0000256" key="7">
    <source>
        <dbReference type="SAM" id="MobiDB-lite"/>
    </source>
</evidence>
<evidence type="ECO:0000259" key="9">
    <source>
        <dbReference type="Pfam" id="PF02706"/>
    </source>
</evidence>
<dbReference type="PANTHER" id="PTHR32309">
    <property type="entry name" value="TYROSINE-PROTEIN KINASE"/>
    <property type="match status" value="1"/>
</dbReference>
<evidence type="ECO:0000256" key="6">
    <source>
        <dbReference type="ARBA" id="ARBA00023136"/>
    </source>
</evidence>
<evidence type="ECO:0000256" key="5">
    <source>
        <dbReference type="ARBA" id="ARBA00022989"/>
    </source>
</evidence>
<keyword evidence="3" id="KW-1003">Cell membrane</keyword>
<reference evidence="10 11" key="1">
    <citation type="submission" date="2023-02" db="EMBL/GenBank/DDBJ databases">
        <title>A bacterium isolated from plastisphere.</title>
        <authorList>
            <person name="Sun Y."/>
        </authorList>
    </citation>
    <scope>NUCLEOTIDE SEQUENCE [LARGE SCALE GENOMIC DNA]</scope>
    <source>
        <strain evidence="11">a-1</strain>
    </source>
</reference>
<keyword evidence="6 8" id="KW-0472">Membrane</keyword>
<dbReference type="InterPro" id="IPR003856">
    <property type="entry name" value="LPS_length_determ_N"/>
</dbReference>
<evidence type="ECO:0000256" key="1">
    <source>
        <dbReference type="ARBA" id="ARBA00004651"/>
    </source>
</evidence>
<feature type="region of interest" description="Disordered" evidence="7">
    <location>
        <begin position="225"/>
        <end position="253"/>
    </location>
</feature>
<feature type="transmembrane region" description="Helical" evidence="8">
    <location>
        <begin position="20"/>
        <end position="41"/>
    </location>
</feature>
<proteinExistence type="inferred from homology"/>
<dbReference type="RefSeq" id="WP_274356581.1">
    <property type="nucleotide sequence ID" value="NZ_CP118099.1"/>
</dbReference>
<dbReference type="Proteomes" id="UP001213680">
    <property type="component" value="Chromosome"/>
</dbReference>
<evidence type="ECO:0000313" key="11">
    <source>
        <dbReference type="Proteomes" id="UP001213680"/>
    </source>
</evidence>
<dbReference type="PANTHER" id="PTHR32309:SF13">
    <property type="entry name" value="FERRIC ENTEROBACTIN TRANSPORT PROTEIN FEPE"/>
    <property type="match status" value="1"/>
</dbReference>
<comment type="subcellular location">
    <subcellularLocation>
        <location evidence="1">Cell membrane</location>
        <topology evidence="1">Multi-pass membrane protein</topology>
    </subcellularLocation>
</comment>
<protein>
    <submittedName>
        <fullName evidence="10">Wzz/FepE/Etk N-terminal domain-containing protein</fullName>
    </submittedName>
</protein>
<dbReference type="EMBL" id="CP118099">
    <property type="protein sequence ID" value="WDH75421.1"/>
    <property type="molecule type" value="Genomic_DNA"/>
</dbReference>
<keyword evidence="4 8" id="KW-0812">Transmembrane</keyword>
<dbReference type="Pfam" id="PF02706">
    <property type="entry name" value="Wzz"/>
    <property type="match status" value="1"/>
</dbReference>
<evidence type="ECO:0000256" key="8">
    <source>
        <dbReference type="SAM" id="Phobius"/>
    </source>
</evidence>
<feature type="transmembrane region" description="Helical" evidence="8">
    <location>
        <begin position="175"/>
        <end position="195"/>
    </location>
</feature>
<evidence type="ECO:0000313" key="10">
    <source>
        <dbReference type="EMBL" id="WDH75421.1"/>
    </source>
</evidence>
<name>A0ABY7X0G9_9BACL</name>
<gene>
    <name evidence="10" type="ORF">PTI97_11390</name>
</gene>
<feature type="domain" description="Polysaccharide chain length determinant N-terminal" evidence="9">
    <location>
        <begin position="12"/>
        <end position="94"/>
    </location>
</feature>